<accession>A0AA35P297</accession>
<evidence type="ECO:0000313" key="3">
    <source>
        <dbReference type="EMBL" id="CAI5769072.1"/>
    </source>
</evidence>
<feature type="region of interest" description="Disordered" evidence="1">
    <location>
        <begin position="1211"/>
        <end position="1251"/>
    </location>
</feature>
<evidence type="ECO:0000259" key="2">
    <source>
        <dbReference type="PROSITE" id="PS50304"/>
    </source>
</evidence>
<dbReference type="InterPro" id="IPR035437">
    <property type="entry name" value="SNase_OB-fold_sf"/>
</dbReference>
<name>A0AA35P297_9SAUR</name>
<feature type="region of interest" description="Disordered" evidence="1">
    <location>
        <begin position="660"/>
        <end position="682"/>
    </location>
</feature>
<keyword evidence="4" id="KW-1185">Reference proteome</keyword>
<proteinExistence type="predicted"/>
<feature type="domain" description="Tudor" evidence="2">
    <location>
        <begin position="1548"/>
        <end position="1606"/>
    </location>
</feature>
<gene>
    <name evidence="3" type="ORF">PODLI_1B028064</name>
</gene>
<evidence type="ECO:0000256" key="1">
    <source>
        <dbReference type="SAM" id="MobiDB-lite"/>
    </source>
</evidence>
<feature type="domain" description="Tudor" evidence="2">
    <location>
        <begin position="256"/>
        <end position="322"/>
    </location>
</feature>
<dbReference type="SMART" id="SM00333">
    <property type="entry name" value="TUDOR"/>
    <property type="match status" value="7"/>
</dbReference>
<dbReference type="InterPro" id="IPR002999">
    <property type="entry name" value="Tudor"/>
</dbReference>
<dbReference type="Proteomes" id="UP001178461">
    <property type="component" value="Chromosome 3"/>
</dbReference>
<dbReference type="EMBL" id="OX395128">
    <property type="protein sequence ID" value="CAI5769072.1"/>
    <property type="molecule type" value="Genomic_DNA"/>
</dbReference>
<dbReference type="PANTHER" id="PTHR22948">
    <property type="entry name" value="TUDOR DOMAIN CONTAINING PROTEIN"/>
    <property type="match status" value="1"/>
</dbReference>
<reference evidence="3" key="1">
    <citation type="submission" date="2022-12" db="EMBL/GenBank/DDBJ databases">
        <authorList>
            <person name="Alioto T."/>
            <person name="Alioto T."/>
            <person name="Gomez Garrido J."/>
        </authorList>
    </citation>
    <scope>NUCLEOTIDE SEQUENCE</scope>
</reference>
<dbReference type="InterPro" id="IPR050621">
    <property type="entry name" value="Tudor_domain_containing"/>
</dbReference>
<dbReference type="SUPFAM" id="SSF63748">
    <property type="entry name" value="Tudor/PWWP/MBT"/>
    <property type="match status" value="6"/>
</dbReference>
<feature type="domain" description="Tudor" evidence="2">
    <location>
        <begin position="1322"/>
        <end position="1381"/>
    </location>
</feature>
<sequence>MCSSLPSPGSCLSLRVSFVELHAEAPLVRLWGFRGERREEYLRLAEEVQARAGPRLAALPGAGPRRRGRTLSAGAQALARGPAELFQLPSEVLGCVLADLAPPQRLSWTPAAAEFLGRLQGQEVSGLVRDVLVAQHLVVLELPGLLAQMRHLGLAGHVSPSTFAGLLAASLGSTSAPPQAPGGPAAPRTQDEPTALHYFYPQLQMRVTEPMLVTQVSDPGRIYCQLRSLSREIQLLSDAMRQAFEASAGKSLQEPLPAPGSPCAARGIDGCWYRALLLKVDPLGGPEEQLGEVAQVIYVDYGRKEFVTKQNLRNLPAECFRMPVVTYPCSLQGITDGGCGWTRSQISQLKTLLLSKVVQAHIEAYCPFEHLYYVTLYGEDGLNLNCLYGVQAHCLEQSLLHSSQEHSSDLMAELKKVGATAKEEHASLLGVQSMLAADPLPVVRLKAGEYHSAQVSFLQDPTDFWVCLQEHRQPLRCLIQNLSDFYSQSKKLEGILLQPKPGSLCCVALKENCYHRAVVTKMLGKGIEVYLVDRGNTEIVDLHKVKELLPQFRELPAAALRCALANPFPPGQTWSPDAVDYFRKAVLNKELVIKVLGMQGDMYIVELFDHSLAGEKNLGKIMSQQKYAEHHKGEELETLQKVTKEPLRSASGIEGIGQKPVRKIFPKDENEPSPQRHSSAPYPTETLIVKQQPSEGSCYLSCKAFAKEDSSIAPTPSLYVMQNYSEIKPGFSSEGHLEVGNTVDVVVSYTESPSLFWCQLAKSSQDLRALMAKIQDYCMHSSQPREWPNSVCLAKYSEDEKWYRALITSKVCCAEEVEVAYVDYGNKERVSLKNVRATKTEFLTLKAQAFRCSLYNLIQPNGQDPFVWDEKATEAFHEFVESASTLELKCTIFAFAALNNTDFINIVDLITPFESVCHFLTKKGLARCVQPQKPLISSVHLLSYYYSTHDIKIGSEEVVYITHVNDPCHFYCQLARNANVIGQLTTSIAKLSKMQYNLETSQGPGNVCLAKYMDGCWYRAVVTSAKDTKEVFFVDFGNRQLLKNGDLVLVPNDAYELLLLPMQAIKCSLSDVVDVPKEVSAWFEKAVLDKPLKALIVAKEPDGKLIIELYDGKMQINAKLKESLQYSRGTAKYTKNGASASRYLLTREQNTEKRLSLTEMDKPTFEDKRWNNENLDIVGSSKHTVVCREVRQFQQKTKREVTIQQKTKREVTIKLPGPGGKNNGNDPVTDRSHRDSMLSKETPPDNLKRRNQSETNTHFSFKNICALPQKIISLGLKTLVYVSHINNPSDFYVHLVEDEPLLDSISEKLNKSENIESLNGQQLHIGDIMCALFSEDGLWYRAAVIEKPSGKLVRVQYIDYGNTALVSICKTGRLLEDCSSVPVMSIHCSLYGVKTTELSEWTQEAVLYFSQRTSDTQLNGEFVEKTESKWNIHLCDKDGNIAVDLVDNYLEYKQPPLGETSDKMESDTDLINLCEVAVPDKYSKPFNMSITKSFLWKIPKVGQTLKTFLIVAKSPGYFWCQFADSDDIGLIETKLQEAGELMGIDVEDIKSGCPCLAKNSEDNTFYRAVISSVKGETLSIIHIDHGTEELASAEMIRQIPDDLLVIPPQAFLCCLFGFNSAEGLWAEGINKIFCDVTADSLLDTTIMEKQNDDPFEIPLFVVQLECQKISINEQMKPFWKPVVEDCALTLTNSIHKPEEQIEDVGTDSSKVVINETKVSACALMPSEDLLRCSEAFQPADKCLVATGSGNSFGAFSPTSSPKSQTKHHQTTSEVLDIGDQHTVSETFKKGTDYSAFAKESDIPNFADVTETQLPNGGESKVLELDLFETLKETEGQAEMLTLDTREVHLAVDETLSVSDLVPIEVVTLSDTNQLPFQLKMHPFGDTLDLETVEVSPPLCEETRERAELDLLDMTHAEGELEQRSSLKDKSDCLLLEPVTPEVYLSQAGEIREDVLLELPVDNEIQLPFSETGFKLQDFFCREDIVEVCETGQESEGYRCLARQTLLKNHIETQMSHDAGERFKESNLVGEDFLRSTLLDEEAVDIPSHSTEKNETTCNLNGFDIGSKCMVWSGIHWYKAQILGVSAEGTKVLNLSSGNEEVVSPINVWNRIPEEDASPTEILDNKRDTVYSTVKPPVGTEAVATGRLTSVKEMCI</sequence>
<dbReference type="PANTHER" id="PTHR22948:SF15">
    <property type="entry name" value="TUDOR DOMAIN-CONTAINING PROTEIN 6"/>
    <property type="match status" value="1"/>
</dbReference>
<protein>
    <recommendedName>
        <fullName evidence="2">Tudor domain-containing protein</fullName>
    </recommendedName>
</protein>
<organism evidence="3 4">
    <name type="scientific">Podarcis lilfordi</name>
    <name type="common">Lilford's wall lizard</name>
    <dbReference type="NCBI Taxonomy" id="74358"/>
    <lineage>
        <taxon>Eukaryota</taxon>
        <taxon>Metazoa</taxon>
        <taxon>Chordata</taxon>
        <taxon>Craniata</taxon>
        <taxon>Vertebrata</taxon>
        <taxon>Euteleostomi</taxon>
        <taxon>Lepidosauria</taxon>
        <taxon>Squamata</taxon>
        <taxon>Bifurcata</taxon>
        <taxon>Unidentata</taxon>
        <taxon>Episquamata</taxon>
        <taxon>Laterata</taxon>
        <taxon>Lacertibaenia</taxon>
        <taxon>Lacertidae</taxon>
        <taxon>Podarcis</taxon>
    </lineage>
</organism>
<dbReference type="Pfam" id="PF00567">
    <property type="entry name" value="TUDOR"/>
    <property type="match status" value="6"/>
</dbReference>
<dbReference type="Gene3D" id="2.30.30.140">
    <property type="match status" value="6"/>
</dbReference>
<dbReference type="Gene3D" id="2.40.50.90">
    <property type="match status" value="6"/>
</dbReference>
<evidence type="ECO:0000313" key="4">
    <source>
        <dbReference type="Proteomes" id="UP001178461"/>
    </source>
</evidence>
<feature type="domain" description="Tudor" evidence="2">
    <location>
        <begin position="498"/>
        <end position="555"/>
    </location>
</feature>
<dbReference type="FunFam" id="2.30.30.140:FF:000018">
    <property type="entry name" value="Serine/threonine-protein kinase 31"/>
    <property type="match status" value="1"/>
</dbReference>
<feature type="domain" description="Tudor" evidence="2">
    <location>
        <begin position="1001"/>
        <end position="1057"/>
    </location>
</feature>
<feature type="compositionally biased region" description="Basic and acidic residues" evidence="1">
    <location>
        <begin position="1228"/>
        <end position="1251"/>
    </location>
</feature>
<dbReference type="PROSITE" id="PS50304">
    <property type="entry name" value="TUDOR"/>
    <property type="match status" value="6"/>
</dbReference>
<feature type="domain" description="Tudor" evidence="2">
    <location>
        <begin position="785"/>
        <end position="845"/>
    </location>
</feature>